<keyword evidence="3 10" id="KW-0812">Transmembrane</keyword>
<dbReference type="InterPro" id="IPR005804">
    <property type="entry name" value="FA_desaturase_dom"/>
</dbReference>
<dbReference type="GO" id="GO:0016020">
    <property type="term" value="C:membrane"/>
    <property type="evidence" value="ECO:0007669"/>
    <property type="project" value="UniProtKB-SubCell"/>
</dbReference>
<evidence type="ECO:0000256" key="1">
    <source>
        <dbReference type="ARBA" id="ARBA00004141"/>
    </source>
</evidence>
<dbReference type="RefSeq" id="WP_002710294.1">
    <property type="nucleotide sequence ID" value="NZ_JH651384.1"/>
</dbReference>
<evidence type="ECO:0000256" key="8">
    <source>
        <dbReference type="ARBA" id="ARBA00023098"/>
    </source>
</evidence>
<comment type="similarity">
    <text evidence="2">Belongs to the fatty acid desaturase type 2 family.</text>
</comment>
<dbReference type="OrthoDB" id="9768289at2"/>
<feature type="domain" description="Transposase IS204/IS1001/IS1096/IS1165 DDE" evidence="12">
    <location>
        <begin position="288"/>
        <end position="353"/>
    </location>
</feature>
<feature type="transmembrane region" description="Helical" evidence="10">
    <location>
        <begin position="12"/>
        <end position="31"/>
    </location>
</feature>
<evidence type="ECO:0000256" key="9">
    <source>
        <dbReference type="ARBA" id="ARBA00023136"/>
    </source>
</evidence>
<keyword evidence="5 10" id="KW-1133">Transmembrane helix</keyword>
<feature type="domain" description="Fatty acid desaturase" evidence="11">
    <location>
        <begin position="9"/>
        <end position="211"/>
    </location>
</feature>
<dbReference type="InterPro" id="IPR002560">
    <property type="entry name" value="Transposase_DDE"/>
</dbReference>
<dbReference type="PANTHER" id="PTHR11351">
    <property type="entry name" value="ACYL-COA DESATURASE"/>
    <property type="match status" value="1"/>
</dbReference>
<keyword evidence="6" id="KW-0560">Oxidoreductase</keyword>
<evidence type="ECO:0000256" key="2">
    <source>
        <dbReference type="ARBA" id="ARBA00008749"/>
    </source>
</evidence>
<evidence type="ECO:0000256" key="7">
    <source>
        <dbReference type="ARBA" id="ARBA00023004"/>
    </source>
</evidence>
<evidence type="ECO:0000256" key="3">
    <source>
        <dbReference type="ARBA" id="ARBA00022692"/>
    </source>
</evidence>
<feature type="transmembrane region" description="Helical" evidence="10">
    <location>
        <begin position="162"/>
        <end position="179"/>
    </location>
</feature>
<evidence type="ECO:0000313" key="14">
    <source>
        <dbReference type="Proteomes" id="UP000005317"/>
    </source>
</evidence>
<comment type="subcellular location">
    <subcellularLocation>
        <location evidence="1">Membrane</location>
        <topology evidence="1">Multi-pass membrane protein</topology>
    </subcellularLocation>
</comment>
<keyword evidence="9 10" id="KW-0472">Membrane</keyword>
<evidence type="ECO:0000259" key="11">
    <source>
        <dbReference type="Pfam" id="PF00487"/>
    </source>
</evidence>
<accession>A0A656HM53</accession>
<evidence type="ECO:0000256" key="6">
    <source>
        <dbReference type="ARBA" id="ARBA00023002"/>
    </source>
</evidence>
<evidence type="ECO:0000259" key="12">
    <source>
        <dbReference type="Pfam" id="PF01610"/>
    </source>
</evidence>
<evidence type="ECO:0000256" key="4">
    <source>
        <dbReference type="ARBA" id="ARBA00022832"/>
    </source>
</evidence>
<dbReference type="Proteomes" id="UP000005317">
    <property type="component" value="Unassembled WGS sequence"/>
</dbReference>
<keyword evidence="14" id="KW-1185">Reference proteome</keyword>
<reference evidence="14" key="1">
    <citation type="journal article" date="2011" name="Stand. Genomic Sci.">
        <title>Genome sequence of the filamentous, gliding Thiothrix nivea neotype strain (JP2(T)).</title>
        <authorList>
            <person name="Lapidus A."/>
            <person name="Nolan M."/>
            <person name="Lucas S."/>
            <person name="Glavina Del Rio T."/>
            <person name="Tice H."/>
            <person name="Cheng J.F."/>
            <person name="Tapia R."/>
            <person name="Han C."/>
            <person name="Goodwin L."/>
            <person name="Pitluck S."/>
            <person name="Liolios K."/>
            <person name="Pagani I."/>
            <person name="Ivanova N."/>
            <person name="Huntemann M."/>
            <person name="Mavromatis K."/>
            <person name="Mikhailova N."/>
            <person name="Pati A."/>
            <person name="Chen A."/>
            <person name="Palaniappan K."/>
            <person name="Land M."/>
            <person name="Brambilla E.M."/>
            <person name="Rohde M."/>
            <person name="Abt B."/>
            <person name="Verbarg S."/>
            <person name="Goker M."/>
            <person name="Bristow J."/>
            <person name="Eisen J.A."/>
            <person name="Markowitz V."/>
            <person name="Hugenholtz P."/>
            <person name="Kyrpides N.C."/>
            <person name="Klenk H.P."/>
            <person name="Woyke T."/>
        </authorList>
    </citation>
    <scope>NUCLEOTIDE SEQUENCE [LARGE SCALE GENOMIC DNA]</scope>
    <source>
        <strain evidence="14">ATCC 35100 / DSM 5205 / JP2</strain>
    </source>
</reference>
<proteinExistence type="inferred from homology"/>
<keyword evidence="4" id="KW-0276">Fatty acid metabolism</keyword>
<dbReference type="EMBL" id="JH651384">
    <property type="protein sequence ID" value="EIJ36420.1"/>
    <property type="molecule type" value="Genomic_DNA"/>
</dbReference>
<dbReference type="GO" id="GO:0016717">
    <property type="term" value="F:oxidoreductase activity, acting on paired donors, with oxidation of a pair of donors resulting in the reduction of molecular oxygen to two molecules of water"/>
    <property type="evidence" value="ECO:0007669"/>
    <property type="project" value="InterPro"/>
</dbReference>
<dbReference type="PANTHER" id="PTHR11351:SF33">
    <property type="entry name" value="DELTA-9 FATTY ACID DESATURASE, DESA"/>
    <property type="match status" value="1"/>
</dbReference>
<evidence type="ECO:0000313" key="13">
    <source>
        <dbReference type="EMBL" id="EIJ36420.1"/>
    </source>
</evidence>
<gene>
    <name evidence="13" type="ORF">Thini_3920</name>
</gene>
<dbReference type="CDD" id="cd03505">
    <property type="entry name" value="Delta9-FADS-like"/>
    <property type="match status" value="1"/>
</dbReference>
<dbReference type="Pfam" id="PF01610">
    <property type="entry name" value="DDE_Tnp_ISL3"/>
    <property type="match status" value="1"/>
</dbReference>
<dbReference type="Pfam" id="PF00487">
    <property type="entry name" value="FA_desaturase"/>
    <property type="match status" value="1"/>
</dbReference>
<dbReference type="GO" id="GO:0006631">
    <property type="term" value="P:fatty acid metabolic process"/>
    <property type="evidence" value="ECO:0007669"/>
    <property type="project" value="UniProtKB-KW"/>
</dbReference>
<sequence length="358" mass="41192">MGLLSHWQWWEILLVTLGLTHITIAAVTIFLHRAQAHRALDLGAVPSHFFRFWLWLTTGMVTREWVAIHRKHHAKCETTEDPHSPQTRGLNTVLWLGAWLYRQESHNQETLEKYGKGTPDDWLEQHIYSRFPWLGVTSMFIIDIVLFEASGILVWLTQMAWIPFWAAGVINGIGHFWGYRNWTTTDASTNISPIGILIGGEELHNNHHAFASSARLSSRWYEFDIGWFYIRLLEMLGMAKVRKVAPRLRVNPNKLTVDFDTVTAVLGNRLQVLSNFAQQVIKPVTKAELRHQAILAESQALQTVYQFQQRLHQLWERTTASQEARLEAVQEWINAAEKTGVAALEQFAHRLRGYSVAA</sequence>
<organism evidence="13 14">
    <name type="scientific">Thiothrix nivea (strain ATCC 35100 / DSM 5205 / JP2)</name>
    <dbReference type="NCBI Taxonomy" id="870187"/>
    <lineage>
        <taxon>Bacteria</taxon>
        <taxon>Pseudomonadati</taxon>
        <taxon>Pseudomonadota</taxon>
        <taxon>Gammaproteobacteria</taxon>
        <taxon>Thiotrichales</taxon>
        <taxon>Thiotrichaceae</taxon>
        <taxon>Thiothrix</taxon>
    </lineage>
</organism>
<feature type="transmembrane region" description="Helical" evidence="10">
    <location>
        <begin position="133"/>
        <end position="156"/>
    </location>
</feature>
<dbReference type="InterPro" id="IPR015876">
    <property type="entry name" value="Acyl-CoA_DS"/>
</dbReference>
<name>A0A656HM53_THINJ</name>
<evidence type="ECO:0000256" key="5">
    <source>
        <dbReference type="ARBA" id="ARBA00022989"/>
    </source>
</evidence>
<keyword evidence="7" id="KW-0408">Iron</keyword>
<keyword evidence="8" id="KW-0443">Lipid metabolism</keyword>
<evidence type="ECO:0000256" key="10">
    <source>
        <dbReference type="SAM" id="Phobius"/>
    </source>
</evidence>
<dbReference type="AlphaFoldDB" id="A0A656HM53"/>
<protein>
    <submittedName>
        <fullName evidence="13">Fatty acid desaturase</fullName>
    </submittedName>
</protein>